<keyword evidence="3" id="KW-0472">Membrane</keyword>
<comment type="caution">
    <text evidence="5">The sequence shown here is derived from an EMBL/GenBank/DDBJ whole genome shotgun (WGS) entry which is preliminary data.</text>
</comment>
<evidence type="ECO:0000256" key="1">
    <source>
        <dbReference type="ARBA" id="ARBA00023242"/>
    </source>
</evidence>
<dbReference type="Proteomes" id="UP001280581">
    <property type="component" value="Unassembled WGS sequence"/>
</dbReference>
<keyword evidence="6" id="KW-1185">Reference proteome</keyword>
<dbReference type="PANTHER" id="PTHR46910:SF5">
    <property type="entry name" value="ZN(II)2CYS6 TRANSCRIPTION FACTOR (EUROFUNG)"/>
    <property type="match status" value="1"/>
</dbReference>
<feature type="domain" description="Xylanolytic transcriptional activator regulatory" evidence="4">
    <location>
        <begin position="237"/>
        <end position="390"/>
    </location>
</feature>
<dbReference type="InterPro" id="IPR050987">
    <property type="entry name" value="AtrR-like"/>
</dbReference>
<evidence type="ECO:0000259" key="4">
    <source>
        <dbReference type="Pfam" id="PF04082"/>
    </source>
</evidence>
<dbReference type="EMBL" id="WVTA01000016">
    <property type="protein sequence ID" value="KAK3201618.1"/>
    <property type="molecule type" value="Genomic_DNA"/>
</dbReference>
<evidence type="ECO:0000256" key="3">
    <source>
        <dbReference type="SAM" id="Phobius"/>
    </source>
</evidence>
<evidence type="ECO:0000256" key="2">
    <source>
        <dbReference type="SAM" id="MobiDB-lite"/>
    </source>
</evidence>
<feature type="region of interest" description="Disordered" evidence="2">
    <location>
        <begin position="102"/>
        <end position="128"/>
    </location>
</feature>
<evidence type="ECO:0000313" key="6">
    <source>
        <dbReference type="Proteomes" id="UP001280581"/>
    </source>
</evidence>
<sequence length="695" mass="77561">MDSVFRLLVPRVAVSVPLFGRTSLFVTLGGLVAWQRNLFNPGYQYVAQRLRMLYATLAECARCDPDDPCGNCVDGNISCSRTPPSLRESRLSSKRRMTTDFAARSKKSVRRPDLDVSPSPSTYSPTVSESPSVIEAQEFIRRQIGAAHYMSAEKLEVLNSAMSFVNHLLRATKPDTCNTNARVSDVMDGITYPTVELLYWMLRELKGNNIGPHVLDYFKHVSPRSLRSMGLALINQNRSPEVLLLYSICVNSAAFKFINTVLSGSESGDVEDGMSSRAATYLNSVKLAMTRIQLLSVSSLVFLQALLCSAFIAQGTGDSTSCWAFISAACKVCEDIGLRSRIEACRADTDDDEEAFYCYIWCHILDKNYSLMLGRNRCLLEFDGVDLAFSHPFNRSMSALLTTYLHFVPIQASTISELHPSKSGNDTSLGRGVEFVVNDLLERLERVHARISTLHGPSNLWDGLHTASELNTIQFSYHSLRTTILHHRQISLPAKPHIDSECLVSARMAMETLRAIQETSMTITDIRSHIAYMHWTALYHPLTPFFVLFCNVVATSHREDFQTLELVTSQLDSLVELSPSIARLQALFKAFIGLCKGLVASDADIRSPMTRASANDDLHITSYSSHTFSTEQMGIDRLHADLQSQRMPSIASTPIVETNPQPEITPTANLSWELFDVQPTLDWLNVDFSFFDSNI</sequence>
<keyword evidence="3" id="KW-0812">Transmembrane</keyword>
<organism evidence="5 6">
    <name type="scientific">Pseudopithomyces chartarum</name>
    <dbReference type="NCBI Taxonomy" id="1892770"/>
    <lineage>
        <taxon>Eukaryota</taxon>
        <taxon>Fungi</taxon>
        <taxon>Dikarya</taxon>
        <taxon>Ascomycota</taxon>
        <taxon>Pezizomycotina</taxon>
        <taxon>Dothideomycetes</taxon>
        <taxon>Pleosporomycetidae</taxon>
        <taxon>Pleosporales</taxon>
        <taxon>Massarineae</taxon>
        <taxon>Didymosphaeriaceae</taxon>
        <taxon>Pseudopithomyces</taxon>
    </lineage>
</organism>
<accession>A0AAN6LNR7</accession>
<keyword evidence="1" id="KW-0539">Nucleus</keyword>
<dbReference type="AlphaFoldDB" id="A0AAN6LNR7"/>
<gene>
    <name evidence="5" type="ORF">GRF29_185g1515493</name>
</gene>
<dbReference type="CDD" id="cd12148">
    <property type="entry name" value="fungal_TF_MHR"/>
    <property type="match status" value="1"/>
</dbReference>
<dbReference type="GO" id="GO:0003677">
    <property type="term" value="F:DNA binding"/>
    <property type="evidence" value="ECO:0007669"/>
    <property type="project" value="InterPro"/>
</dbReference>
<dbReference type="GO" id="GO:0006351">
    <property type="term" value="P:DNA-templated transcription"/>
    <property type="evidence" value="ECO:0007669"/>
    <property type="project" value="InterPro"/>
</dbReference>
<feature type="compositionally biased region" description="Low complexity" evidence="2">
    <location>
        <begin position="116"/>
        <end position="128"/>
    </location>
</feature>
<feature type="transmembrane region" description="Helical" evidence="3">
    <location>
        <begin position="12"/>
        <end position="34"/>
    </location>
</feature>
<dbReference type="GO" id="GO:0003700">
    <property type="term" value="F:DNA-binding transcription factor activity"/>
    <property type="evidence" value="ECO:0007669"/>
    <property type="project" value="InterPro"/>
</dbReference>
<dbReference type="Pfam" id="PF04082">
    <property type="entry name" value="Fungal_trans"/>
    <property type="match status" value="1"/>
</dbReference>
<keyword evidence="3" id="KW-1133">Transmembrane helix</keyword>
<proteinExistence type="predicted"/>
<name>A0AAN6LNR7_9PLEO</name>
<dbReference type="InterPro" id="IPR007219">
    <property type="entry name" value="XnlR_reg_dom"/>
</dbReference>
<protein>
    <recommendedName>
        <fullName evidence="4">Xylanolytic transcriptional activator regulatory domain-containing protein</fullName>
    </recommendedName>
</protein>
<reference evidence="5 6" key="1">
    <citation type="submission" date="2021-02" db="EMBL/GenBank/DDBJ databases">
        <title>Genome assembly of Pseudopithomyces chartarum.</title>
        <authorList>
            <person name="Jauregui R."/>
            <person name="Singh J."/>
            <person name="Voisey C."/>
        </authorList>
    </citation>
    <scope>NUCLEOTIDE SEQUENCE [LARGE SCALE GENOMIC DNA]</scope>
    <source>
        <strain evidence="5 6">AGR01</strain>
    </source>
</reference>
<evidence type="ECO:0000313" key="5">
    <source>
        <dbReference type="EMBL" id="KAK3201618.1"/>
    </source>
</evidence>
<dbReference type="GO" id="GO:0008270">
    <property type="term" value="F:zinc ion binding"/>
    <property type="evidence" value="ECO:0007669"/>
    <property type="project" value="InterPro"/>
</dbReference>
<dbReference type="PANTHER" id="PTHR46910">
    <property type="entry name" value="TRANSCRIPTION FACTOR PDR1"/>
    <property type="match status" value="1"/>
</dbReference>